<reference evidence="12 13" key="1">
    <citation type="submission" date="2019-03" db="EMBL/GenBank/DDBJ databases">
        <authorList>
            <person name="Kim M.K.M."/>
        </authorList>
    </citation>
    <scope>NUCLEOTIDE SEQUENCE [LARGE SCALE GENOMIC DNA]</scope>
    <source>
        <strain evidence="12 13">18JY21-1</strain>
    </source>
</reference>
<dbReference type="NCBIfam" id="TIGR00218">
    <property type="entry name" value="manA"/>
    <property type="match status" value="1"/>
</dbReference>
<dbReference type="RefSeq" id="WP_132418047.1">
    <property type="nucleotide sequence ID" value="NZ_SKFG01000009.1"/>
</dbReference>
<proteinExistence type="inferred from homology"/>
<evidence type="ECO:0000256" key="6">
    <source>
        <dbReference type="ARBA" id="ARBA00023235"/>
    </source>
</evidence>
<dbReference type="CDD" id="cd07010">
    <property type="entry name" value="cupin_PMI_type_I_N_bac"/>
    <property type="match status" value="1"/>
</dbReference>
<feature type="binding site" evidence="8">
    <location>
        <position position="114"/>
    </location>
    <ligand>
        <name>Zn(2+)</name>
        <dbReference type="ChEBI" id="CHEBI:29105"/>
    </ligand>
</feature>
<comment type="catalytic activity">
    <reaction evidence="1 7">
        <text>D-mannose 6-phosphate = D-fructose 6-phosphate</text>
        <dbReference type="Rhea" id="RHEA:12356"/>
        <dbReference type="ChEBI" id="CHEBI:58735"/>
        <dbReference type="ChEBI" id="CHEBI:61527"/>
        <dbReference type="EC" id="5.3.1.8"/>
    </reaction>
</comment>
<dbReference type="GO" id="GO:0008270">
    <property type="term" value="F:zinc ion binding"/>
    <property type="evidence" value="ECO:0007669"/>
    <property type="project" value="UniProtKB-UniRule"/>
</dbReference>
<dbReference type="InterPro" id="IPR011051">
    <property type="entry name" value="RmlC_Cupin_sf"/>
</dbReference>
<keyword evidence="6 7" id="KW-0413">Isomerase</keyword>
<dbReference type="EMBL" id="SKFG01000009">
    <property type="protein sequence ID" value="TCZ77476.1"/>
    <property type="molecule type" value="Genomic_DNA"/>
</dbReference>
<evidence type="ECO:0000256" key="1">
    <source>
        <dbReference type="ARBA" id="ARBA00000757"/>
    </source>
</evidence>
<keyword evidence="4 7" id="KW-0479">Metal-binding</keyword>
<comment type="similarity">
    <text evidence="2 7">Belongs to the mannose-6-phosphate isomerase type 1 family.</text>
</comment>
<dbReference type="InterPro" id="IPR014628">
    <property type="entry name" value="Man6P_isomerase_Firm_short"/>
</dbReference>
<dbReference type="InterPro" id="IPR046457">
    <property type="entry name" value="PMI_typeI_cat"/>
</dbReference>
<name>A0A4R4EC22_9BACL</name>
<dbReference type="Gene3D" id="2.60.120.10">
    <property type="entry name" value="Jelly Rolls"/>
    <property type="match status" value="2"/>
</dbReference>
<evidence type="ECO:0000313" key="12">
    <source>
        <dbReference type="EMBL" id="TCZ77476.1"/>
    </source>
</evidence>
<dbReference type="PANTHER" id="PTHR42742">
    <property type="entry name" value="TRANSCRIPTIONAL REPRESSOR MPRA"/>
    <property type="match status" value="1"/>
</dbReference>
<keyword evidence="5 7" id="KW-0862">Zinc</keyword>
<dbReference type="Proteomes" id="UP000295418">
    <property type="component" value="Unassembled WGS sequence"/>
</dbReference>
<dbReference type="GO" id="GO:0005975">
    <property type="term" value="P:carbohydrate metabolic process"/>
    <property type="evidence" value="ECO:0007669"/>
    <property type="project" value="UniProtKB-UniRule"/>
</dbReference>
<comment type="cofactor">
    <cofactor evidence="8">
        <name>Zn(2+)</name>
        <dbReference type="ChEBI" id="CHEBI:29105"/>
    </cofactor>
    <text evidence="8">Binds 1 zinc ion per subunit.</text>
</comment>
<protein>
    <recommendedName>
        <fullName evidence="3 7">Mannose-6-phosphate isomerase</fullName>
        <ecNumber evidence="3 7">5.3.1.8</ecNumber>
    </recommendedName>
</protein>
<dbReference type="InterPro" id="IPR049071">
    <property type="entry name" value="MPI_cupin_dom"/>
</dbReference>
<dbReference type="InterPro" id="IPR051804">
    <property type="entry name" value="Carb_Metab_Reg_Kinase/Isom"/>
</dbReference>
<comment type="caution">
    <text evidence="12">The sequence shown here is derived from an EMBL/GenBank/DDBJ whole genome shotgun (WGS) entry which is preliminary data.</text>
</comment>
<dbReference type="GO" id="GO:0004476">
    <property type="term" value="F:mannose-6-phosphate isomerase activity"/>
    <property type="evidence" value="ECO:0007669"/>
    <property type="project" value="UniProtKB-UniRule"/>
</dbReference>
<keyword evidence="13" id="KW-1185">Reference proteome</keyword>
<dbReference type="SUPFAM" id="SSF51182">
    <property type="entry name" value="RmlC-like cupins"/>
    <property type="match status" value="1"/>
</dbReference>
<sequence length="314" mass="35407">MLEPIFLEPVFKDRIWGGSKLNQLYGYNIPTPLTGECWGVSAHPNGQSTVKNGPYAGLSLGDLFRQHPELFLSDSSTFPLLIKILDASDDLSVQVHPDDFYANEHENGEQGKTECWYVLESEPGAEIIYGHRASSREQLSQMIDQGEWDQLLCRVQVNAGDFFYVPSGTIHAIGKGIVVLETQQSSDTTYRVYDYDRRDPEGNLRELHLDKAINVTNIPHQESKLQYLTLSQDDAEITTLVSNDFFHVQKWRIAGKAALDSNPKFTICTVISGNGELIVEEHIYALQHGDHFILPANFGHYELCGHLELIVSWK</sequence>
<dbReference type="PIRSF" id="PIRSF036894">
    <property type="entry name" value="PMI_Firm_short"/>
    <property type="match status" value="1"/>
</dbReference>
<dbReference type="EC" id="5.3.1.8" evidence="3 7"/>
<evidence type="ECO:0000256" key="8">
    <source>
        <dbReference type="PIRSR" id="PIRSR036894-1"/>
    </source>
</evidence>
<evidence type="ECO:0000313" key="13">
    <source>
        <dbReference type="Proteomes" id="UP000295418"/>
    </source>
</evidence>
<evidence type="ECO:0000256" key="3">
    <source>
        <dbReference type="ARBA" id="ARBA00011956"/>
    </source>
</evidence>
<evidence type="ECO:0000259" key="10">
    <source>
        <dbReference type="Pfam" id="PF20511"/>
    </source>
</evidence>
<dbReference type="AlphaFoldDB" id="A0A4R4EC22"/>
<dbReference type="Pfam" id="PF21621">
    <property type="entry name" value="MPI_cupin_dom"/>
    <property type="match status" value="1"/>
</dbReference>
<organism evidence="12 13">
    <name type="scientific">Paenibacillus albiflavus</name>
    <dbReference type="NCBI Taxonomy" id="2545760"/>
    <lineage>
        <taxon>Bacteria</taxon>
        <taxon>Bacillati</taxon>
        <taxon>Bacillota</taxon>
        <taxon>Bacilli</taxon>
        <taxon>Bacillales</taxon>
        <taxon>Paenibacillaceae</taxon>
        <taxon>Paenibacillus</taxon>
    </lineage>
</organism>
<feature type="active site" evidence="9">
    <location>
        <position position="191"/>
    </location>
</feature>
<feature type="domain" description="Phosphomannose isomerase type I catalytic" evidence="10">
    <location>
        <begin position="6"/>
        <end position="102"/>
    </location>
</feature>
<evidence type="ECO:0000256" key="5">
    <source>
        <dbReference type="ARBA" id="ARBA00022833"/>
    </source>
</evidence>
<dbReference type="OrthoDB" id="9808275at2"/>
<evidence type="ECO:0000256" key="2">
    <source>
        <dbReference type="ARBA" id="ARBA00010772"/>
    </source>
</evidence>
<evidence type="ECO:0000256" key="4">
    <source>
        <dbReference type="ARBA" id="ARBA00022723"/>
    </source>
</evidence>
<evidence type="ECO:0000256" key="9">
    <source>
        <dbReference type="PIRSR" id="PIRSR036894-2"/>
    </source>
</evidence>
<evidence type="ECO:0000256" key="7">
    <source>
        <dbReference type="PIRNR" id="PIRNR036894"/>
    </source>
</evidence>
<feature type="binding site" evidence="8">
    <location>
        <position position="96"/>
    </location>
    <ligand>
        <name>Zn(2+)</name>
        <dbReference type="ChEBI" id="CHEBI:29105"/>
    </ligand>
</feature>
<feature type="domain" description="Mannose-6-phosphate isomerase cupin" evidence="11">
    <location>
        <begin position="237"/>
        <end position="312"/>
    </location>
</feature>
<dbReference type="Pfam" id="PF20511">
    <property type="entry name" value="PMI_typeI_cat"/>
    <property type="match status" value="1"/>
</dbReference>
<gene>
    <name evidence="12" type="primary">manA</name>
    <name evidence="12" type="ORF">E0485_10825</name>
</gene>
<evidence type="ECO:0000259" key="11">
    <source>
        <dbReference type="Pfam" id="PF21621"/>
    </source>
</evidence>
<dbReference type="InterPro" id="IPR014710">
    <property type="entry name" value="RmlC-like_jellyroll"/>
</dbReference>
<dbReference type="InterPro" id="IPR001250">
    <property type="entry name" value="Man6P_Isoase-1"/>
</dbReference>
<dbReference type="PANTHER" id="PTHR42742:SF3">
    <property type="entry name" value="FRUCTOKINASE"/>
    <property type="match status" value="1"/>
</dbReference>
<accession>A0A4R4EC22</accession>
<feature type="binding site" evidence="8">
    <location>
        <position position="171"/>
    </location>
    <ligand>
        <name>Zn(2+)</name>
        <dbReference type="ChEBI" id="CHEBI:29105"/>
    </ligand>
</feature>